<dbReference type="InterPro" id="IPR009875">
    <property type="entry name" value="PilZ_domain"/>
</dbReference>
<dbReference type="PANTHER" id="PTHR44591:SF3">
    <property type="entry name" value="RESPONSE REGULATORY DOMAIN-CONTAINING PROTEIN"/>
    <property type="match status" value="1"/>
</dbReference>
<proteinExistence type="predicted"/>
<evidence type="ECO:0000259" key="3">
    <source>
        <dbReference type="PROSITE" id="PS50110"/>
    </source>
</evidence>
<dbReference type="PANTHER" id="PTHR44591">
    <property type="entry name" value="STRESS RESPONSE REGULATOR PROTEIN 1"/>
    <property type="match status" value="1"/>
</dbReference>
<dbReference type="GO" id="GO:0035438">
    <property type="term" value="F:cyclic-di-GMP binding"/>
    <property type="evidence" value="ECO:0007669"/>
    <property type="project" value="InterPro"/>
</dbReference>
<feature type="domain" description="Response regulatory" evidence="3">
    <location>
        <begin position="4"/>
        <end position="120"/>
    </location>
</feature>
<dbReference type="eggNOG" id="COG3706">
    <property type="taxonomic scope" value="Bacteria"/>
</dbReference>
<dbReference type="PROSITE" id="PS50110">
    <property type="entry name" value="RESPONSE_REGULATORY"/>
    <property type="match status" value="1"/>
</dbReference>
<accession>Q1IIM1</accession>
<keyword evidence="5" id="KW-1185">Reference proteome</keyword>
<dbReference type="STRING" id="204669.Acid345_4279"/>
<organism evidence="4 5">
    <name type="scientific">Koribacter versatilis (strain Ellin345)</name>
    <dbReference type="NCBI Taxonomy" id="204669"/>
    <lineage>
        <taxon>Bacteria</taxon>
        <taxon>Pseudomonadati</taxon>
        <taxon>Acidobacteriota</taxon>
        <taxon>Terriglobia</taxon>
        <taxon>Terriglobales</taxon>
        <taxon>Candidatus Korobacteraceae</taxon>
        <taxon>Candidatus Korobacter</taxon>
    </lineage>
</organism>
<evidence type="ECO:0000256" key="2">
    <source>
        <dbReference type="PROSITE-ProRule" id="PRU00169"/>
    </source>
</evidence>
<evidence type="ECO:0000313" key="4">
    <source>
        <dbReference type="EMBL" id="ABF43279.1"/>
    </source>
</evidence>
<protein>
    <submittedName>
        <fullName evidence="4">Response regulator receiver protein</fullName>
    </submittedName>
</protein>
<dbReference type="OrthoDB" id="119525at2"/>
<dbReference type="InterPro" id="IPR011006">
    <property type="entry name" value="CheY-like_superfamily"/>
</dbReference>
<dbReference type="EMBL" id="CP000360">
    <property type="protein sequence ID" value="ABF43279.1"/>
    <property type="molecule type" value="Genomic_DNA"/>
</dbReference>
<dbReference type="Gene3D" id="3.40.50.2300">
    <property type="match status" value="1"/>
</dbReference>
<dbReference type="Gene3D" id="2.40.10.220">
    <property type="entry name" value="predicted glycosyltransferase like domains"/>
    <property type="match status" value="1"/>
</dbReference>
<dbReference type="Pfam" id="PF00072">
    <property type="entry name" value="Response_reg"/>
    <property type="match status" value="1"/>
</dbReference>
<dbReference type="GO" id="GO:0000160">
    <property type="term" value="P:phosphorelay signal transduction system"/>
    <property type="evidence" value="ECO:0007669"/>
    <property type="project" value="InterPro"/>
</dbReference>
<evidence type="ECO:0000256" key="1">
    <source>
        <dbReference type="ARBA" id="ARBA00022553"/>
    </source>
</evidence>
<keyword evidence="1 2" id="KW-0597">Phosphoprotein</keyword>
<name>Q1IIM1_KORVE</name>
<dbReference type="RefSeq" id="WP_011525076.1">
    <property type="nucleotide sequence ID" value="NC_008009.1"/>
</dbReference>
<dbReference type="SMART" id="SM00448">
    <property type="entry name" value="REC"/>
    <property type="match status" value="1"/>
</dbReference>
<dbReference type="KEGG" id="aba:Acid345_4279"/>
<dbReference type="Pfam" id="PF07238">
    <property type="entry name" value="PilZ"/>
    <property type="match status" value="1"/>
</dbReference>
<dbReference type="InterPro" id="IPR050595">
    <property type="entry name" value="Bact_response_regulator"/>
</dbReference>
<dbReference type="InterPro" id="IPR001789">
    <property type="entry name" value="Sig_transdc_resp-reg_receiver"/>
</dbReference>
<dbReference type="Proteomes" id="UP000002432">
    <property type="component" value="Chromosome"/>
</dbReference>
<dbReference type="EnsemblBacteria" id="ABF43279">
    <property type="protein sequence ID" value="ABF43279"/>
    <property type="gene ID" value="Acid345_4279"/>
</dbReference>
<reference evidence="4 5" key="1">
    <citation type="journal article" date="2009" name="Appl. Environ. Microbiol.">
        <title>Three genomes from the phylum Acidobacteria provide insight into the lifestyles of these microorganisms in soils.</title>
        <authorList>
            <person name="Ward N.L."/>
            <person name="Challacombe J.F."/>
            <person name="Janssen P.H."/>
            <person name="Henrissat B."/>
            <person name="Coutinho P.M."/>
            <person name="Wu M."/>
            <person name="Xie G."/>
            <person name="Haft D.H."/>
            <person name="Sait M."/>
            <person name="Badger J."/>
            <person name="Barabote R.D."/>
            <person name="Bradley B."/>
            <person name="Brettin T.S."/>
            <person name="Brinkac L.M."/>
            <person name="Bruce D."/>
            <person name="Creasy T."/>
            <person name="Daugherty S.C."/>
            <person name="Davidsen T.M."/>
            <person name="DeBoy R.T."/>
            <person name="Detter J.C."/>
            <person name="Dodson R.J."/>
            <person name="Durkin A.S."/>
            <person name="Ganapathy A."/>
            <person name="Gwinn-Giglio M."/>
            <person name="Han C.S."/>
            <person name="Khouri H."/>
            <person name="Kiss H."/>
            <person name="Kothari S.P."/>
            <person name="Madupu R."/>
            <person name="Nelson K.E."/>
            <person name="Nelson W.C."/>
            <person name="Paulsen I."/>
            <person name="Penn K."/>
            <person name="Ren Q."/>
            <person name="Rosovitz M.J."/>
            <person name="Selengut J.D."/>
            <person name="Shrivastava S."/>
            <person name="Sullivan S.A."/>
            <person name="Tapia R."/>
            <person name="Thompson L.S."/>
            <person name="Watkins K.L."/>
            <person name="Yang Q."/>
            <person name="Yu C."/>
            <person name="Zafar N."/>
            <person name="Zhou L."/>
            <person name="Kuske C.R."/>
        </authorList>
    </citation>
    <scope>NUCLEOTIDE SEQUENCE [LARGE SCALE GENOMIC DNA]</scope>
    <source>
        <strain evidence="4 5">Ellin345</strain>
    </source>
</reference>
<evidence type="ECO:0000313" key="5">
    <source>
        <dbReference type="Proteomes" id="UP000002432"/>
    </source>
</evidence>
<sequence>MALKILIVDDDINTLELLREVLQSMSSEVRCINSSKRALEIIHSEKFDGIVLDIIMPEISGLEIAAEIRKSALNRRTTVVAISGSDDQKTMEAAMAAGATFFLHKPFDRTSLMKRLNSTRGSMLQEQRRFVRIPLTTAVTGSAGAIAVRGTCRDISEGGLCFVATAPLTPGMSVSLAITLDNSQRLDVTAKVLRVSEDCTVGVQFDSLSAPNLELVRTFVRRRLERSGDFGI</sequence>
<gene>
    <name evidence="4" type="ordered locus">Acid345_4279</name>
</gene>
<feature type="modified residue" description="4-aspartylphosphate" evidence="2">
    <location>
        <position position="53"/>
    </location>
</feature>
<dbReference type="SUPFAM" id="SSF52172">
    <property type="entry name" value="CheY-like"/>
    <property type="match status" value="1"/>
</dbReference>
<dbReference type="SUPFAM" id="SSF141371">
    <property type="entry name" value="PilZ domain-like"/>
    <property type="match status" value="1"/>
</dbReference>
<dbReference type="HOGENOM" id="CLU_1193567_0_0_0"/>
<dbReference type="AlphaFoldDB" id="Q1IIM1"/>